<dbReference type="GO" id="GO:0005524">
    <property type="term" value="F:ATP binding"/>
    <property type="evidence" value="ECO:0007669"/>
    <property type="project" value="UniProtKB-KW"/>
</dbReference>
<feature type="domain" description="Response regulatory" evidence="3">
    <location>
        <begin position="10"/>
        <end position="132"/>
    </location>
</feature>
<dbReference type="Gene3D" id="3.40.50.2300">
    <property type="match status" value="1"/>
</dbReference>
<evidence type="ECO:0000313" key="4">
    <source>
        <dbReference type="EMBL" id="MBB5515052.1"/>
    </source>
</evidence>
<dbReference type="RefSeq" id="WP_184009280.1">
    <property type="nucleotide sequence ID" value="NZ_JACIJS010000003.1"/>
</dbReference>
<evidence type="ECO:0000313" key="5">
    <source>
        <dbReference type="Proteomes" id="UP000553766"/>
    </source>
</evidence>
<dbReference type="InterPro" id="IPR011006">
    <property type="entry name" value="CheY-like_superfamily"/>
</dbReference>
<dbReference type="SUPFAM" id="SSF47226">
    <property type="entry name" value="Histidine-containing phosphotransfer domain, HPT domain"/>
    <property type="match status" value="1"/>
</dbReference>
<organism evidence="4 5">
    <name type="scientific">Rubricella aquisinus</name>
    <dbReference type="NCBI Taxonomy" id="2028108"/>
    <lineage>
        <taxon>Bacteria</taxon>
        <taxon>Pseudomonadati</taxon>
        <taxon>Pseudomonadota</taxon>
        <taxon>Alphaproteobacteria</taxon>
        <taxon>Rhodobacterales</taxon>
        <taxon>Paracoccaceae</taxon>
        <taxon>Rubricella</taxon>
    </lineage>
</organism>
<dbReference type="Proteomes" id="UP000553766">
    <property type="component" value="Unassembled WGS sequence"/>
</dbReference>
<gene>
    <name evidence="4" type="ORF">FHS89_001062</name>
</gene>
<dbReference type="SMART" id="SM00448">
    <property type="entry name" value="REC"/>
    <property type="match status" value="1"/>
</dbReference>
<dbReference type="GO" id="GO:0005886">
    <property type="term" value="C:plasma membrane"/>
    <property type="evidence" value="ECO:0007669"/>
    <property type="project" value="UniProtKB-SubCell"/>
</dbReference>
<protein>
    <submittedName>
        <fullName evidence="4">CheY-like chemotaxis protein</fullName>
    </submittedName>
</protein>
<name>A0A840WN17_9RHOB</name>
<sequence>MTQPALHGLHVLLVEDNTVNQMVAREMLVSLGARVMVANDGEEGLHCIDAMQSAQDAFDLVLLDIEMPRMSGLEMVRAIRSRGDGARHLPLIAVSAFSAAEYRAPIIDAGADGFIPKPIGARDAFGDRILTLMEQRRMREARTALNPEVYAGLVGAIGRTSMAILLSKVRDDILGVRAKLDVPASELSQTTIRAQTHILMSVSGAVGATGIQERASLLNKAAHGEDAADCALQTAEMMVEIAALLEFVERELAMLARLQAGGSA</sequence>
<feature type="modified residue" description="4-aspartylphosphate" evidence="2">
    <location>
        <position position="64"/>
    </location>
</feature>
<dbReference type="PANTHER" id="PTHR45339:SF5">
    <property type="entry name" value="HISTIDINE KINASE"/>
    <property type="match status" value="1"/>
</dbReference>
<comment type="caution">
    <text evidence="4">The sequence shown here is derived from an EMBL/GenBank/DDBJ whole genome shotgun (WGS) entry which is preliminary data.</text>
</comment>
<dbReference type="InterPro" id="IPR036641">
    <property type="entry name" value="HPT_dom_sf"/>
</dbReference>
<dbReference type="PANTHER" id="PTHR45339">
    <property type="entry name" value="HYBRID SIGNAL TRANSDUCTION HISTIDINE KINASE J"/>
    <property type="match status" value="1"/>
</dbReference>
<dbReference type="InterPro" id="IPR001789">
    <property type="entry name" value="Sig_transdc_resp-reg_receiver"/>
</dbReference>
<evidence type="ECO:0000256" key="1">
    <source>
        <dbReference type="ARBA" id="ARBA00022553"/>
    </source>
</evidence>
<proteinExistence type="predicted"/>
<evidence type="ECO:0000259" key="3">
    <source>
        <dbReference type="PROSITE" id="PS50110"/>
    </source>
</evidence>
<dbReference type="CDD" id="cd17546">
    <property type="entry name" value="REC_hyHK_CKI1_RcsC-like"/>
    <property type="match status" value="1"/>
</dbReference>
<dbReference type="AlphaFoldDB" id="A0A840WN17"/>
<dbReference type="EMBL" id="JACIJS010000003">
    <property type="protein sequence ID" value="MBB5515052.1"/>
    <property type="molecule type" value="Genomic_DNA"/>
</dbReference>
<accession>A0A840WN17</accession>
<dbReference type="Pfam" id="PF00072">
    <property type="entry name" value="Response_reg"/>
    <property type="match status" value="1"/>
</dbReference>
<dbReference type="SUPFAM" id="SSF52172">
    <property type="entry name" value="CheY-like"/>
    <property type="match status" value="1"/>
</dbReference>
<dbReference type="GO" id="GO:0000160">
    <property type="term" value="P:phosphorelay signal transduction system"/>
    <property type="evidence" value="ECO:0007669"/>
    <property type="project" value="InterPro"/>
</dbReference>
<keyword evidence="1 2" id="KW-0597">Phosphoprotein</keyword>
<dbReference type="Gene3D" id="1.20.120.160">
    <property type="entry name" value="HPT domain"/>
    <property type="match status" value="1"/>
</dbReference>
<reference evidence="4 5" key="1">
    <citation type="submission" date="2020-08" db="EMBL/GenBank/DDBJ databases">
        <title>Genomic Encyclopedia of Type Strains, Phase IV (KMG-IV): sequencing the most valuable type-strain genomes for metagenomic binning, comparative biology and taxonomic classification.</title>
        <authorList>
            <person name="Goeker M."/>
        </authorList>
    </citation>
    <scope>NUCLEOTIDE SEQUENCE [LARGE SCALE GENOMIC DNA]</scope>
    <source>
        <strain evidence="4 5">DSM 103377</strain>
    </source>
</reference>
<dbReference type="PROSITE" id="PS50110">
    <property type="entry name" value="RESPONSE_REGULATORY"/>
    <property type="match status" value="1"/>
</dbReference>
<keyword evidence="5" id="KW-1185">Reference proteome</keyword>
<evidence type="ECO:0000256" key="2">
    <source>
        <dbReference type="PROSITE-ProRule" id="PRU00169"/>
    </source>
</evidence>